<dbReference type="InParanoid" id="A0A067M8B8"/>
<reference evidence="2" key="1">
    <citation type="journal article" date="2014" name="Proc. Natl. Acad. Sci. U.S.A.">
        <title>Extensive sampling of basidiomycete genomes demonstrates inadequacy of the white-rot/brown-rot paradigm for wood decay fungi.</title>
        <authorList>
            <person name="Riley R."/>
            <person name="Salamov A.A."/>
            <person name="Brown D.W."/>
            <person name="Nagy L.G."/>
            <person name="Floudas D."/>
            <person name="Held B.W."/>
            <person name="Levasseur A."/>
            <person name="Lombard V."/>
            <person name="Morin E."/>
            <person name="Otillar R."/>
            <person name="Lindquist E.A."/>
            <person name="Sun H."/>
            <person name="LaButti K.M."/>
            <person name="Schmutz J."/>
            <person name="Jabbour D."/>
            <person name="Luo H."/>
            <person name="Baker S.E."/>
            <person name="Pisabarro A.G."/>
            <person name="Walton J.D."/>
            <person name="Blanchette R.A."/>
            <person name="Henrissat B."/>
            <person name="Martin F."/>
            <person name="Cullen D."/>
            <person name="Hibbett D.S."/>
            <person name="Grigoriev I.V."/>
        </authorList>
    </citation>
    <scope>NUCLEOTIDE SEQUENCE [LARGE SCALE GENOMIC DNA]</scope>
    <source>
        <strain evidence="2">FD-172 SS1</strain>
    </source>
</reference>
<keyword evidence="2" id="KW-1185">Reference proteome</keyword>
<dbReference type="HOGENOM" id="CLU_2072765_0_0_1"/>
<evidence type="ECO:0000313" key="1">
    <source>
        <dbReference type="EMBL" id="KDQ08117.1"/>
    </source>
</evidence>
<sequence>MSVRVSLPHPHHSEKNLAETKEVSPGVFACLYRSYGLYILSLLDADGVGVDPTSDGFELRNLTHNVRVVLVHTEDHEETIFTWTLNYNERYSLQHQGVEVWACGEVRPMALPPTPVGR</sequence>
<dbReference type="Proteomes" id="UP000027195">
    <property type="component" value="Unassembled WGS sequence"/>
</dbReference>
<evidence type="ECO:0000313" key="2">
    <source>
        <dbReference type="Proteomes" id="UP000027195"/>
    </source>
</evidence>
<name>A0A067M8B8_BOTB1</name>
<organism evidence="1 2">
    <name type="scientific">Botryobasidium botryosum (strain FD-172 SS1)</name>
    <dbReference type="NCBI Taxonomy" id="930990"/>
    <lineage>
        <taxon>Eukaryota</taxon>
        <taxon>Fungi</taxon>
        <taxon>Dikarya</taxon>
        <taxon>Basidiomycota</taxon>
        <taxon>Agaricomycotina</taxon>
        <taxon>Agaricomycetes</taxon>
        <taxon>Cantharellales</taxon>
        <taxon>Botryobasidiaceae</taxon>
        <taxon>Botryobasidium</taxon>
    </lineage>
</organism>
<proteinExistence type="predicted"/>
<gene>
    <name evidence="1" type="ORF">BOTBODRAFT_69983</name>
</gene>
<accession>A0A067M8B8</accession>
<dbReference type="AlphaFoldDB" id="A0A067M8B8"/>
<protein>
    <submittedName>
        <fullName evidence="1">Uncharacterized protein</fullName>
    </submittedName>
</protein>
<dbReference type="EMBL" id="KL198095">
    <property type="protein sequence ID" value="KDQ08117.1"/>
    <property type="molecule type" value="Genomic_DNA"/>
</dbReference>